<dbReference type="FunFam" id="3.40.50.200:FF:000006">
    <property type="entry name" value="Subtilisin-like protease SBT1.5"/>
    <property type="match status" value="1"/>
</dbReference>
<dbReference type="InterPro" id="IPR015500">
    <property type="entry name" value="Peptidase_S8_subtilisin-rel"/>
</dbReference>
<dbReference type="CDD" id="cd01650">
    <property type="entry name" value="RT_nLTR_like"/>
    <property type="match status" value="1"/>
</dbReference>
<dbReference type="Gene3D" id="3.50.30.30">
    <property type="match status" value="1"/>
</dbReference>
<gene>
    <name evidence="10" type="ORF">F3Y22_tig00006570pilonHSYRG00185</name>
</gene>
<dbReference type="Proteomes" id="UP000436088">
    <property type="component" value="Unassembled WGS sequence"/>
</dbReference>
<evidence type="ECO:0000256" key="5">
    <source>
        <dbReference type="ARBA" id="ARBA00022825"/>
    </source>
</evidence>
<evidence type="ECO:0000256" key="2">
    <source>
        <dbReference type="ARBA" id="ARBA00022670"/>
    </source>
</evidence>
<dbReference type="InterPro" id="IPR000209">
    <property type="entry name" value="Peptidase_S8/S53_dom"/>
</dbReference>
<dbReference type="CDD" id="cd02120">
    <property type="entry name" value="PA_subtilisin_like"/>
    <property type="match status" value="1"/>
</dbReference>
<dbReference type="InterPro" id="IPR010259">
    <property type="entry name" value="S8pro/Inhibitor_I9"/>
</dbReference>
<dbReference type="PANTHER" id="PTHR10795">
    <property type="entry name" value="PROPROTEIN CONVERTASE SUBTILISIN/KEXIN"/>
    <property type="match status" value="1"/>
</dbReference>
<feature type="active site" description="Charge relay system" evidence="7 8">
    <location>
        <position position="1162"/>
    </location>
</feature>
<dbReference type="PROSITE" id="PS50878">
    <property type="entry name" value="RT_POL"/>
    <property type="match status" value="1"/>
</dbReference>
<evidence type="ECO:0000313" key="10">
    <source>
        <dbReference type="EMBL" id="KAE8726672.1"/>
    </source>
</evidence>
<dbReference type="InterPro" id="IPR023828">
    <property type="entry name" value="Peptidase_S8_Ser-AS"/>
</dbReference>
<evidence type="ECO:0000256" key="4">
    <source>
        <dbReference type="ARBA" id="ARBA00022801"/>
    </source>
</evidence>
<dbReference type="PROSITE" id="PS51892">
    <property type="entry name" value="SUBTILASE"/>
    <property type="match status" value="1"/>
</dbReference>
<dbReference type="GO" id="GO:0006508">
    <property type="term" value="P:proteolysis"/>
    <property type="evidence" value="ECO:0007669"/>
    <property type="project" value="UniProtKB-KW"/>
</dbReference>
<keyword evidence="6" id="KW-0325">Glycoprotein</keyword>
<dbReference type="Pfam" id="PF05922">
    <property type="entry name" value="Inhibitor_I9"/>
    <property type="match status" value="1"/>
</dbReference>
<dbReference type="PRINTS" id="PR00723">
    <property type="entry name" value="SUBTILISIN"/>
</dbReference>
<sequence>MGRAPIGGLNLVNLGSFGRTYMERQLMTLGVSSIKEVGKNTLGLSTGKVNEHKESWWWNDEVQTKVKTKQTCFKEFLQCNDDKERSRAKQIYKEAKREAKKTVAKAKEKAYEEMYKRLDTKEGQNGIFRLAKSRENRKKDLGSIRCIKDNNGVLLVKDHDIKRVWGSYFFVLFNDGACPCRDNTVDGPVDHHTMANDCPTSRIRFEEVKMALRKMGRDKAVGPDQIPITVWLALGEEGVKWLTNIFNIILETAKMPEEWRESTVIPIFKNKGDPQRCGNYRGIKLLSHTMKLWERVIEARLRQVTRVSENQFGFMPGMSTTEAIHLLRRLMEKYRGKNRDLHMAFIDLEKASTTYVRTIVGDTEAFPVEIGLHQGSALSPYIFALIMDDIYCATPDGVPWCMLFADDIVLVAETKTELNSRLTTWKTALEEKGLRINIEKTEYLCSNFSGNQNDEDVEVCIEGHVLPSKDCFKYLGSMIHKDEGVDDDVTHRIKARWLKWRAATGVLCDKKVPQKLKGKFYRMTIRPALLYGSECWAIKKDHVRRMKAAEMRMLRWACGKTLWDMTPNSAIRMSLGVVPVSEKLREGRLRWFGHVLRRHPSDAVRRVESITVDGARRRGRPRQKWEDCLRSDLKDLALTEDMTSDRKLWRLKTRIYIVYMGEVSHDADRISTMKEHDNMLLKAIGDEKTARESKIYSYGKSINGFAARLLPDEAKRLSDEDGVVSVFENTRRKLHTTRSWDFLGMPLSIKRRNVNVESDIIVGLMDTGIWPGCPSFDDSGYGPPPAKWKGKCDKGANFTGCNNKIIGARYYQLDNTPPDMDDPTPVDTEGHGTHTASTVAGIAVKDSSLYGLAKGTARGGVPSARIAMYKICWSDGCSDIDLLAAMDDAIDDGVDLLSLSLGGDSREFFHDTIAIGAFHAMRKGILTSCSGGNEGPEILTIENVAPWIFTVAASSIDRKFSSIIKLGDGTITSGNGINTFTMKNKMYPLTNGAHATNVTYTNETYYGNISACDSGTLSENLVKGKIVYCLGYTTQDDTIRQLGGAGTIMAIDAPTDYYILTLTPATMVVRSKVGNKLDRYINSTTNPRAVIYKSTTDRMVAPSVASFSSRGPAPQWLSRNILKPDIAAPGLNILAGYTKLRSITGTPSDPRYSSFNLMSGTSMACPHVTAAAAYVKSFHPDWSPAAIKSALMTTATPMKIKDKHGELSTGSGQINPSKAISPGLIYDIKESSYIGFLCKQGYNATTISLLVGGKRKYDCSSFKPAPGVDALNYPSMHVFLNGTESRISAVFHRIVTNVEPGNLEYKAEVASTKDLSVDVIPKTLKFSRMNQRGAFKVLVKGETRKHRTENLSATLEWISDKGHSVKSPILVFKPIF</sequence>
<dbReference type="SUPFAM" id="SSF52743">
    <property type="entry name" value="Subtilisin-like"/>
    <property type="match status" value="1"/>
</dbReference>
<evidence type="ECO:0000256" key="7">
    <source>
        <dbReference type="PIRSR" id="PIRSR615500-1"/>
    </source>
</evidence>
<dbReference type="Gene3D" id="2.60.40.2310">
    <property type="match status" value="1"/>
</dbReference>
<feature type="active site" description="Charge relay system" evidence="7 8">
    <location>
        <position position="766"/>
    </location>
</feature>
<organism evidence="10 11">
    <name type="scientific">Hibiscus syriacus</name>
    <name type="common">Rose of Sharon</name>
    <dbReference type="NCBI Taxonomy" id="106335"/>
    <lineage>
        <taxon>Eukaryota</taxon>
        <taxon>Viridiplantae</taxon>
        <taxon>Streptophyta</taxon>
        <taxon>Embryophyta</taxon>
        <taxon>Tracheophyta</taxon>
        <taxon>Spermatophyta</taxon>
        <taxon>Magnoliopsida</taxon>
        <taxon>eudicotyledons</taxon>
        <taxon>Gunneridae</taxon>
        <taxon>Pentapetalae</taxon>
        <taxon>rosids</taxon>
        <taxon>malvids</taxon>
        <taxon>Malvales</taxon>
        <taxon>Malvaceae</taxon>
        <taxon>Malvoideae</taxon>
        <taxon>Hibiscus</taxon>
    </lineage>
</organism>
<evidence type="ECO:0000256" key="6">
    <source>
        <dbReference type="ARBA" id="ARBA00023180"/>
    </source>
</evidence>
<dbReference type="Pfam" id="PF00078">
    <property type="entry name" value="RVT_1"/>
    <property type="match status" value="1"/>
</dbReference>
<dbReference type="FunFam" id="3.30.70.80:FF:000002">
    <property type="entry name" value="Subtilisin-like protease SBT5.3"/>
    <property type="match status" value="1"/>
</dbReference>
<dbReference type="InterPro" id="IPR043502">
    <property type="entry name" value="DNA/RNA_pol_sf"/>
</dbReference>
<dbReference type="Gene3D" id="3.30.70.80">
    <property type="entry name" value="Peptidase S8 propeptide/proteinase inhibitor I9"/>
    <property type="match status" value="1"/>
</dbReference>
<feature type="active site" description="Charge relay system" evidence="7 8">
    <location>
        <position position="831"/>
    </location>
</feature>
<keyword evidence="2 8" id="KW-0645">Protease</keyword>
<dbReference type="InterPro" id="IPR043128">
    <property type="entry name" value="Rev_trsase/Diguanyl_cyclase"/>
</dbReference>
<name>A0A6A3CGV9_HIBSY</name>
<evidence type="ECO:0000259" key="9">
    <source>
        <dbReference type="PROSITE" id="PS50878"/>
    </source>
</evidence>
<keyword evidence="3" id="KW-0732">Signal</keyword>
<comment type="similarity">
    <text evidence="1 8">Belongs to the peptidase S8 family.</text>
</comment>
<dbReference type="SUPFAM" id="SSF56672">
    <property type="entry name" value="DNA/RNA polymerases"/>
    <property type="match status" value="1"/>
</dbReference>
<dbReference type="InterPro" id="IPR034197">
    <property type="entry name" value="Peptidases_S8_3"/>
</dbReference>
<dbReference type="InterPro" id="IPR036852">
    <property type="entry name" value="Peptidase_S8/S53_dom_sf"/>
</dbReference>
<evidence type="ECO:0000256" key="3">
    <source>
        <dbReference type="ARBA" id="ARBA00022729"/>
    </source>
</evidence>
<dbReference type="InterPro" id="IPR037045">
    <property type="entry name" value="S8pro/Inhibitor_I9_sf"/>
</dbReference>
<keyword evidence="5 8" id="KW-0720">Serine protease</keyword>
<dbReference type="InterPro" id="IPR000477">
    <property type="entry name" value="RT_dom"/>
</dbReference>
<dbReference type="Pfam" id="PF17766">
    <property type="entry name" value="fn3_6"/>
    <property type="match status" value="1"/>
</dbReference>
<proteinExistence type="inferred from homology"/>
<dbReference type="InterPro" id="IPR045051">
    <property type="entry name" value="SBT"/>
</dbReference>
<evidence type="ECO:0000256" key="8">
    <source>
        <dbReference type="PROSITE-ProRule" id="PRU01240"/>
    </source>
</evidence>
<protein>
    <submittedName>
        <fullName evidence="10">Trihelix transcription factor PTL-like</fullName>
    </submittedName>
</protein>
<dbReference type="Pfam" id="PF00082">
    <property type="entry name" value="Peptidase_S8"/>
    <property type="match status" value="1"/>
</dbReference>
<keyword evidence="4 8" id="KW-0378">Hydrolase</keyword>
<dbReference type="PROSITE" id="PS00138">
    <property type="entry name" value="SUBTILASE_SER"/>
    <property type="match status" value="1"/>
</dbReference>
<comment type="caution">
    <text evidence="10">The sequence shown here is derived from an EMBL/GenBank/DDBJ whole genome shotgun (WGS) entry which is preliminary data.</text>
</comment>
<feature type="domain" description="Reverse transcriptase" evidence="9">
    <location>
        <begin position="248"/>
        <end position="479"/>
    </location>
</feature>
<dbReference type="CDD" id="cd04852">
    <property type="entry name" value="Peptidases_S8_3"/>
    <property type="match status" value="1"/>
</dbReference>
<reference evidence="10" key="1">
    <citation type="submission" date="2019-09" db="EMBL/GenBank/DDBJ databases">
        <title>Draft genome information of white flower Hibiscus syriacus.</title>
        <authorList>
            <person name="Kim Y.-M."/>
        </authorList>
    </citation>
    <scope>NUCLEOTIDE SEQUENCE [LARGE SCALE GENOMIC DNA]</scope>
    <source>
        <strain evidence="10">YM2019G1</strain>
    </source>
</reference>
<dbReference type="GO" id="GO:0004252">
    <property type="term" value="F:serine-type endopeptidase activity"/>
    <property type="evidence" value="ECO:0007669"/>
    <property type="project" value="UniProtKB-UniRule"/>
</dbReference>
<dbReference type="Gene3D" id="3.40.50.200">
    <property type="entry name" value="Peptidase S8/S53 domain"/>
    <property type="match status" value="1"/>
</dbReference>
<keyword evidence="11" id="KW-1185">Reference proteome</keyword>
<evidence type="ECO:0000313" key="11">
    <source>
        <dbReference type="Proteomes" id="UP000436088"/>
    </source>
</evidence>
<dbReference type="Gene3D" id="3.30.70.270">
    <property type="match status" value="1"/>
</dbReference>
<dbReference type="EMBL" id="VEPZ02000351">
    <property type="protein sequence ID" value="KAE8726672.1"/>
    <property type="molecule type" value="Genomic_DNA"/>
</dbReference>
<evidence type="ECO:0000256" key="1">
    <source>
        <dbReference type="ARBA" id="ARBA00011073"/>
    </source>
</evidence>
<dbReference type="InterPro" id="IPR041469">
    <property type="entry name" value="Subtilisin-like_FN3"/>
</dbReference>
<accession>A0A6A3CGV9</accession>